<evidence type="ECO:0000256" key="3">
    <source>
        <dbReference type="ARBA" id="ARBA00022989"/>
    </source>
</evidence>
<dbReference type="EMBL" id="WAAR01000016">
    <property type="protein sequence ID" value="KAB1117933.1"/>
    <property type="molecule type" value="Genomic_DNA"/>
</dbReference>
<keyword evidence="8" id="KW-1185">Reference proteome</keyword>
<feature type="domain" description="DUF202" evidence="6">
    <location>
        <begin position="14"/>
        <end position="77"/>
    </location>
</feature>
<evidence type="ECO:0000313" key="8">
    <source>
        <dbReference type="Proteomes" id="UP000471364"/>
    </source>
</evidence>
<evidence type="ECO:0000256" key="5">
    <source>
        <dbReference type="SAM" id="Phobius"/>
    </source>
</evidence>
<evidence type="ECO:0000256" key="1">
    <source>
        <dbReference type="ARBA" id="ARBA00004127"/>
    </source>
</evidence>
<dbReference type="Pfam" id="PF02656">
    <property type="entry name" value="DUF202"/>
    <property type="match status" value="1"/>
</dbReference>
<keyword evidence="4 5" id="KW-0472">Membrane</keyword>
<proteinExistence type="predicted"/>
<feature type="transmembrane region" description="Helical" evidence="5">
    <location>
        <begin position="29"/>
        <end position="45"/>
    </location>
</feature>
<reference evidence="7 8" key="1">
    <citation type="submission" date="2019-09" db="EMBL/GenBank/DDBJ databases">
        <title>High taxonomic diversity of Micromonospora strains isolated from Medicago sativa nodules in different geographical locations.</title>
        <authorList>
            <person name="Martinez-Hidalgo P."/>
            <person name="Flores-Felix J.D."/>
            <person name="Velazquez E."/>
            <person name="Brau L."/>
            <person name="Trujillo M.E."/>
            <person name="Martinez-Molina E."/>
        </authorList>
    </citation>
    <scope>NUCLEOTIDE SEQUENCE [LARGE SCALE GENOMIC DNA]</scope>
    <source>
        <strain evidence="7 8">ALFB5</strain>
    </source>
</reference>
<accession>A0ABQ6ULE0</accession>
<evidence type="ECO:0000256" key="4">
    <source>
        <dbReference type="ARBA" id="ARBA00023136"/>
    </source>
</evidence>
<sequence length="119" mass="12316">MRRPEPAHPTEVIDVGLQSERTYLAWQRTALAFAGVGALLLYTGLSRGPALAIPGGLGLLTGVVLLAWARPRYRLMVAAAGSGRAVADRRMVVGVATAATLLALAGFAVLLAAARHSTA</sequence>
<feature type="transmembrane region" description="Helical" evidence="5">
    <location>
        <begin position="51"/>
        <end position="70"/>
    </location>
</feature>
<evidence type="ECO:0000259" key="6">
    <source>
        <dbReference type="Pfam" id="PF02656"/>
    </source>
</evidence>
<comment type="caution">
    <text evidence="7">The sequence shown here is derived from an EMBL/GenBank/DDBJ whole genome shotgun (WGS) entry which is preliminary data.</text>
</comment>
<organism evidence="7 8">
    <name type="scientific">Micromonospora aurantiaca</name>
    <name type="common">nom. illeg.</name>
    <dbReference type="NCBI Taxonomy" id="47850"/>
    <lineage>
        <taxon>Bacteria</taxon>
        <taxon>Bacillati</taxon>
        <taxon>Actinomycetota</taxon>
        <taxon>Actinomycetes</taxon>
        <taxon>Micromonosporales</taxon>
        <taxon>Micromonosporaceae</taxon>
        <taxon>Micromonospora</taxon>
    </lineage>
</organism>
<evidence type="ECO:0000256" key="2">
    <source>
        <dbReference type="ARBA" id="ARBA00022692"/>
    </source>
</evidence>
<gene>
    <name evidence="7" type="ORF">F6X54_05695</name>
</gene>
<dbReference type="RefSeq" id="WP_145752097.1">
    <property type="nucleotide sequence ID" value="NZ_CP084582.1"/>
</dbReference>
<protein>
    <submittedName>
        <fullName evidence="7">DUF202 domain-containing protein</fullName>
    </submittedName>
</protein>
<evidence type="ECO:0000313" key="7">
    <source>
        <dbReference type="EMBL" id="KAB1117933.1"/>
    </source>
</evidence>
<feature type="transmembrane region" description="Helical" evidence="5">
    <location>
        <begin position="91"/>
        <end position="114"/>
    </location>
</feature>
<keyword evidence="3 5" id="KW-1133">Transmembrane helix</keyword>
<keyword evidence="2 5" id="KW-0812">Transmembrane</keyword>
<dbReference type="InterPro" id="IPR003807">
    <property type="entry name" value="DUF202"/>
</dbReference>
<comment type="subcellular location">
    <subcellularLocation>
        <location evidence="1">Endomembrane system</location>
        <topology evidence="1">Multi-pass membrane protein</topology>
    </subcellularLocation>
</comment>
<dbReference type="Proteomes" id="UP000471364">
    <property type="component" value="Unassembled WGS sequence"/>
</dbReference>
<name>A0ABQ6ULE0_9ACTN</name>